<dbReference type="Pfam" id="PF02274">
    <property type="entry name" value="ADI"/>
    <property type="match status" value="1"/>
</dbReference>
<dbReference type="PANTHER" id="PTHR47271:SF2">
    <property type="entry name" value="ARGININE DEIMINASE"/>
    <property type="match status" value="1"/>
</dbReference>
<dbReference type="GO" id="GO:0016990">
    <property type="term" value="F:arginine deiminase activity"/>
    <property type="evidence" value="ECO:0007669"/>
    <property type="project" value="TreeGrafter"/>
</dbReference>
<dbReference type="EMBL" id="CAFBIZ010000195">
    <property type="protein sequence ID" value="CAB4851794.1"/>
    <property type="molecule type" value="Genomic_DNA"/>
</dbReference>
<dbReference type="GO" id="GO:0019546">
    <property type="term" value="P:L-arginine deiminase pathway"/>
    <property type="evidence" value="ECO:0007669"/>
    <property type="project" value="TreeGrafter"/>
</dbReference>
<accession>A0A6J7C3R8</accession>
<evidence type="ECO:0000313" key="1">
    <source>
        <dbReference type="EMBL" id="CAB4851794.1"/>
    </source>
</evidence>
<gene>
    <name evidence="1" type="ORF">UFOPK3268_01360</name>
</gene>
<reference evidence="1" key="1">
    <citation type="submission" date="2020-05" db="EMBL/GenBank/DDBJ databases">
        <authorList>
            <person name="Chiriac C."/>
            <person name="Salcher M."/>
            <person name="Ghai R."/>
            <person name="Kavagutti S V."/>
        </authorList>
    </citation>
    <scope>NUCLEOTIDE SEQUENCE</scope>
</reference>
<dbReference type="AlphaFoldDB" id="A0A6J7C3R8"/>
<organism evidence="1">
    <name type="scientific">freshwater metagenome</name>
    <dbReference type="NCBI Taxonomy" id="449393"/>
    <lineage>
        <taxon>unclassified sequences</taxon>
        <taxon>metagenomes</taxon>
        <taxon>ecological metagenomes</taxon>
    </lineage>
</organism>
<dbReference type="Gene3D" id="3.75.10.10">
    <property type="entry name" value="L-arginine/glycine Amidinotransferase, Chain A"/>
    <property type="match status" value="1"/>
</dbReference>
<proteinExistence type="predicted"/>
<name>A0A6J7C3R8_9ZZZZ</name>
<protein>
    <submittedName>
        <fullName evidence="1">Unannotated protein</fullName>
    </submittedName>
</protein>
<dbReference type="PANTHER" id="PTHR47271">
    <property type="entry name" value="ARGININE DEIMINASE"/>
    <property type="match status" value="1"/>
</dbReference>
<sequence length="292" mass="31311">MSAPTYGVRSSVAQLRRVAVRRPWVGDGGSADEVLAQYRAAHWSEPALALLTAQHAAFVTTLRTLGSEVHEFDALPGLPDAVFVYDPAFVIPSGTVALTPAKLARMGEEEYLVADLESVGVPTIGRLVGDATADSGDMFWLDDATVAIGRSYRTNDEAVAQLRGILAGDGVRVEMFDVPHVLGPAFCLHLMSLVSPIRDDLAVVYERLAPVALLRALARRGITWVAVEDDEYATLGCNVLAISPGVVVIGERNRRVANALRDRGVEVHTYPSSEIDKGEGGPTCLTRPILRG</sequence>
<dbReference type="SUPFAM" id="SSF55909">
    <property type="entry name" value="Pentein"/>
    <property type="match status" value="1"/>
</dbReference>